<organism evidence="2 3">
    <name type="scientific">Vavraia culicis (isolate floridensis)</name>
    <name type="common">Microsporidian parasite</name>
    <dbReference type="NCBI Taxonomy" id="948595"/>
    <lineage>
        <taxon>Eukaryota</taxon>
        <taxon>Fungi</taxon>
        <taxon>Fungi incertae sedis</taxon>
        <taxon>Microsporidia</taxon>
        <taxon>Pleistophoridae</taxon>
        <taxon>Vavraia</taxon>
    </lineage>
</organism>
<keyword evidence="1" id="KW-1133">Transmembrane helix</keyword>
<dbReference type="InParanoid" id="L2GUJ8"/>
<protein>
    <submittedName>
        <fullName evidence="2">Uncharacterized protein</fullName>
    </submittedName>
</protein>
<keyword evidence="1" id="KW-0812">Transmembrane</keyword>
<feature type="transmembrane region" description="Helical" evidence="1">
    <location>
        <begin position="20"/>
        <end position="39"/>
    </location>
</feature>
<dbReference type="Proteomes" id="UP000011081">
    <property type="component" value="Unassembled WGS sequence"/>
</dbReference>
<sequence>MQNGVMLINVPFMWNYCFEWQFSALIFLVWSIAVVRQLFFNPKYLLDRIVPNTTFHYFAYRSLSHVCTSCDYFRLSYPLAVYLAACTGQHNLLDIPAEAYCRITLCRSYKSH</sequence>
<dbReference type="GeneID" id="19879069"/>
<reference evidence="3" key="1">
    <citation type="submission" date="2011-03" db="EMBL/GenBank/DDBJ databases">
        <title>The genome sequence of Vavraia culicis strain floridensis.</title>
        <authorList>
            <consortium name="The Broad Institute Genome Sequencing Platform"/>
            <person name="Cuomo C."/>
            <person name="Becnel J."/>
            <person name="Sanscrainte N."/>
            <person name="Young S.K."/>
            <person name="Zeng Q."/>
            <person name="Gargeya S."/>
            <person name="Fitzgerald M."/>
            <person name="Haas B."/>
            <person name="Abouelleil A."/>
            <person name="Alvarado L."/>
            <person name="Arachchi H.M."/>
            <person name="Berlin A."/>
            <person name="Chapman S.B."/>
            <person name="Gearin G."/>
            <person name="Goldberg J."/>
            <person name="Griggs A."/>
            <person name="Gujja S."/>
            <person name="Hansen M."/>
            <person name="Heiman D."/>
            <person name="Howarth C."/>
            <person name="Larimer J."/>
            <person name="Lui A."/>
            <person name="MacDonald P.J.P."/>
            <person name="McCowen C."/>
            <person name="Montmayeur A."/>
            <person name="Murphy C."/>
            <person name="Neiman D."/>
            <person name="Pearson M."/>
            <person name="Priest M."/>
            <person name="Roberts A."/>
            <person name="Saif S."/>
            <person name="Shea T."/>
            <person name="Sisk P."/>
            <person name="Stolte C."/>
            <person name="Sykes S."/>
            <person name="Wortman J."/>
            <person name="Nusbaum C."/>
            <person name="Birren B."/>
        </authorList>
    </citation>
    <scope>NUCLEOTIDE SEQUENCE [LARGE SCALE GENOMIC DNA]</scope>
    <source>
        <strain evidence="3">floridensis</strain>
    </source>
</reference>
<keyword evidence="3" id="KW-1185">Reference proteome</keyword>
<name>L2GUJ8_VAVCU</name>
<dbReference type="RefSeq" id="XP_008074206.1">
    <property type="nucleotide sequence ID" value="XM_008076015.1"/>
</dbReference>
<dbReference type="EMBL" id="GL877420">
    <property type="protein sequence ID" value="ELA47304.1"/>
    <property type="molecule type" value="Genomic_DNA"/>
</dbReference>
<evidence type="ECO:0000256" key="1">
    <source>
        <dbReference type="SAM" id="Phobius"/>
    </source>
</evidence>
<evidence type="ECO:0000313" key="3">
    <source>
        <dbReference type="Proteomes" id="UP000011081"/>
    </source>
</evidence>
<dbReference type="VEuPathDB" id="MicrosporidiaDB:VCUG_01188"/>
<proteinExistence type="predicted"/>
<evidence type="ECO:0000313" key="2">
    <source>
        <dbReference type="EMBL" id="ELA47304.1"/>
    </source>
</evidence>
<keyword evidence="1" id="KW-0472">Membrane</keyword>
<dbReference type="HOGENOM" id="CLU_2147774_0_0_1"/>
<accession>L2GUJ8</accession>
<gene>
    <name evidence="2" type="ORF">VCUG_01188</name>
</gene>
<dbReference type="AlphaFoldDB" id="L2GUJ8"/>